<dbReference type="GO" id="GO:0005730">
    <property type="term" value="C:nucleolus"/>
    <property type="evidence" value="ECO:0007669"/>
    <property type="project" value="InterPro"/>
</dbReference>
<feature type="domain" description="Srp40 C-terminal" evidence="2">
    <location>
        <begin position="400"/>
        <end position="467"/>
    </location>
</feature>
<feature type="compositionally biased region" description="Acidic residues" evidence="1">
    <location>
        <begin position="216"/>
        <end position="228"/>
    </location>
</feature>
<sequence>MKQPKNKAKYNKRKNAPTSEKGAAPTPKPVPKPSKYGTPNRQVMDLVFNFLKQYGYSKACHGIRHETQRREALGGYTKPASWTGRSKGLPGLENMFKQWQKREKKVISHGAIDGAGGDQAAIEAEEEDSSTSSSSGDETDDESTDSDEWESDASDSDSNEEGAEPETAALTSTKLTMEAGTPTSPNNVDSDVVNALKRKRSSSSSSSEVSTSSASDESESSSEEESLDEPQAKKIKQGSSVSNSASETSSAASSSDASSSGDSDDKGESSDASEEDTKAGKSTRTNVDNVPNPKAQRNSNGSDSSSNASSDSSSQSDDGSSDSESEKSAPTQPTTTGNNSADEQKASSDSSVTLAKASPEYQPPIAGAKQSKGKRKLSTSPDTSAQDQNPAKIPKKKNTPFSRIPDNVKVDPRFASNEYVSYDYADRAYQDLSVTKGKGFTKEKNKKKRGAYRGGMIDIHGTKSIKFDD</sequence>
<feature type="region of interest" description="Disordered" evidence="1">
    <location>
        <begin position="71"/>
        <end position="91"/>
    </location>
</feature>
<reference evidence="3" key="1">
    <citation type="journal article" date="2020" name="Stud. Mycol.">
        <title>101 Dothideomycetes genomes: a test case for predicting lifestyles and emergence of pathogens.</title>
        <authorList>
            <person name="Haridas S."/>
            <person name="Albert R."/>
            <person name="Binder M."/>
            <person name="Bloem J."/>
            <person name="Labutti K."/>
            <person name="Salamov A."/>
            <person name="Andreopoulos B."/>
            <person name="Baker S."/>
            <person name="Barry K."/>
            <person name="Bills G."/>
            <person name="Bluhm B."/>
            <person name="Cannon C."/>
            <person name="Castanera R."/>
            <person name="Culley D."/>
            <person name="Daum C."/>
            <person name="Ezra D."/>
            <person name="Gonzalez J."/>
            <person name="Henrissat B."/>
            <person name="Kuo A."/>
            <person name="Liang C."/>
            <person name="Lipzen A."/>
            <person name="Lutzoni F."/>
            <person name="Magnuson J."/>
            <person name="Mondo S."/>
            <person name="Nolan M."/>
            <person name="Ohm R."/>
            <person name="Pangilinan J."/>
            <person name="Park H.-J."/>
            <person name="Ramirez L."/>
            <person name="Alfaro M."/>
            <person name="Sun H."/>
            <person name="Tritt A."/>
            <person name="Yoshinaga Y."/>
            <person name="Zwiers L.-H."/>
            <person name="Turgeon B."/>
            <person name="Goodwin S."/>
            <person name="Spatafora J."/>
            <person name="Crous P."/>
            <person name="Grigoriev I."/>
        </authorList>
    </citation>
    <scope>NUCLEOTIDE SEQUENCE</scope>
    <source>
        <strain evidence="3">CBS 133067</strain>
    </source>
</reference>
<organism evidence="3 4">
    <name type="scientific">Rhizodiscina lignyota</name>
    <dbReference type="NCBI Taxonomy" id="1504668"/>
    <lineage>
        <taxon>Eukaryota</taxon>
        <taxon>Fungi</taxon>
        <taxon>Dikarya</taxon>
        <taxon>Ascomycota</taxon>
        <taxon>Pezizomycotina</taxon>
        <taxon>Dothideomycetes</taxon>
        <taxon>Pleosporomycetidae</taxon>
        <taxon>Aulographales</taxon>
        <taxon>Rhizodiscinaceae</taxon>
        <taxon>Rhizodiscina</taxon>
    </lineage>
</organism>
<accession>A0A9P4IM72</accession>
<dbReference type="Proteomes" id="UP000799772">
    <property type="component" value="Unassembled WGS sequence"/>
</dbReference>
<gene>
    <name evidence="3" type="ORF">NA57DRAFT_50565</name>
</gene>
<evidence type="ECO:0000259" key="2">
    <source>
        <dbReference type="Pfam" id="PF05022"/>
    </source>
</evidence>
<dbReference type="GO" id="GO:0005654">
    <property type="term" value="C:nucleoplasm"/>
    <property type="evidence" value="ECO:0007669"/>
    <property type="project" value="TreeGrafter"/>
</dbReference>
<keyword evidence="4" id="KW-1185">Reference proteome</keyword>
<feature type="region of interest" description="Disordered" evidence="1">
    <location>
        <begin position="1"/>
        <end position="40"/>
    </location>
</feature>
<dbReference type="PANTHER" id="PTHR23216:SF1">
    <property type="entry name" value="NUCLEOLAR AND COILED-BODY PHOSPHOPROTEIN 1"/>
    <property type="match status" value="1"/>
</dbReference>
<feature type="compositionally biased region" description="Polar residues" evidence="1">
    <location>
        <begin position="330"/>
        <end position="353"/>
    </location>
</feature>
<name>A0A9P4IM72_9PEZI</name>
<dbReference type="Pfam" id="PF05022">
    <property type="entry name" value="SRP40_C"/>
    <property type="match status" value="1"/>
</dbReference>
<dbReference type="InterPro" id="IPR039191">
    <property type="entry name" value="Nopp140-like"/>
</dbReference>
<feature type="compositionally biased region" description="Polar residues" evidence="1">
    <location>
        <begin position="280"/>
        <end position="289"/>
    </location>
</feature>
<feature type="compositionally biased region" description="Low complexity" evidence="1">
    <location>
        <begin position="299"/>
        <end position="318"/>
    </location>
</feature>
<feature type="compositionally biased region" description="Acidic residues" evidence="1">
    <location>
        <begin position="137"/>
        <end position="164"/>
    </location>
</feature>
<comment type="caution">
    <text evidence="3">The sequence shown here is derived from an EMBL/GenBank/DDBJ whole genome shotgun (WGS) entry which is preliminary data.</text>
</comment>
<evidence type="ECO:0000313" key="3">
    <source>
        <dbReference type="EMBL" id="KAF2103694.1"/>
    </source>
</evidence>
<feature type="compositionally biased region" description="Basic and acidic residues" evidence="1">
    <location>
        <begin position="263"/>
        <end position="279"/>
    </location>
</feature>
<dbReference type="OrthoDB" id="5599646at2759"/>
<protein>
    <recommendedName>
        <fullName evidence="2">Srp40 C-terminal domain-containing protein</fullName>
    </recommendedName>
</protein>
<evidence type="ECO:0000256" key="1">
    <source>
        <dbReference type="SAM" id="MobiDB-lite"/>
    </source>
</evidence>
<feature type="compositionally biased region" description="Polar residues" evidence="1">
    <location>
        <begin position="169"/>
        <end position="189"/>
    </location>
</feature>
<feature type="region of interest" description="Disordered" evidence="1">
    <location>
        <begin position="104"/>
        <end position="408"/>
    </location>
</feature>
<dbReference type="AlphaFoldDB" id="A0A9P4IM72"/>
<feature type="compositionally biased region" description="Low complexity" evidence="1">
    <location>
        <begin position="238"/>
        <end position="261"/>
    </location>
</feature>
<dbReference type="EMBL" id="ML978121">
    <property type="protein sequence ID" value="KAF2103694.1"/>
    <property type="molecule type" value="Genomic_DNA"/>
</dbReference>
<dbReference type="PANTHER" id="PTHR23216">
    <property type="entry name" value="NUCLEOLAR AND COILED-BODY PHOSPHOPROTEIN 1"/>
    <property type="match status" value="1"/>
</dbReference>
<feature type="compositionally biased region" description="Polar residues" evidence="1">
    <location>
        <begin position="378"/>
        <end position="389"/>
    </location>
</feature>
<proteinExistence type="predicted"/>
<dbReference type="InterPro" id="IPR007718">
    <property type="entry name" value="Srp40_C"/>
</dbReference>
<feature type="compositionally biased region" description="Basic residues" evidence="1">
    <location>
        <begin position="1"/>
        <end position="15"/>
    </location>
</feature>
<feature type="compositionally biased region" description="Low complexity" evidence="1">
    <location>
        <begin position="202"/>
        <end position="215"/>
    </location>
</feature>
<evidence type="ECO:0000313" key="4">
    <source>
        <dbReference type="Proteomes" id="UP000799772"/>
    </source>
</evidence>